<feature type="compositionally biased region" description="Polar residues" evidence="1">
    <location>
        <begin position="88"/>
        <end position="98"/>
    </location>
</feature>
<evidence type="ECO:0000313" key="3">
    <source>
        <dbReference type="EMBL" id="VFU00384.1"/>
    </source>
</evidence>
<keyword evidence="4" id="KW-1185">Reference proteome</keyword>
<reference evidence="2" key="2">
    <citation type="submission" date="2019-06" db="EMBL/GenBank/DDBJ databases">
        <title>Genomics analysis of Aphanomyces spp. identifies a new class of oomycete effector associated with host adaptation.</title>
        <authorList>
            <person name="Gaulin E."/>
        </authorList>
    </citation>
    <scope>NUCLEOTIDE SEQUENCE</scope>
    <source>
        <strain evidence="2">CBS 578.67</strain>
    </source>
</reference>
<dbReference type="OrthoDB" id="75297at2759"/>
<feature type="region of interest" description="Disordered" evidence="1">
    <location>
        <begin position="45"/>
        <end position="98"/>
    </location>
</feature>
<sequence>MEADGGGTIDESTWDVYQDLHFLFANDVELNNELAYVCDLLSEPASDDGASGMDETGVAATPTPPSQGTATGAAGKRKAKRPKEVTGPSINPSRIRQQQQIKCLRDQVDELKAQLFEAERNAAMRFDVSVWKRVARQELFERSKAIHENEQLRAEVQHQATFIDEMEKVLRKKPRLSLETDVQSEAWQACRLAAQASLRVAAIHAIADRQFRRMQSAFVAANIFDCTDDIIRATPKPQPNNSVILEYVYHVTLAAPCHLVGPAVWNVWNGTRGPPLPDGAVQTNEYIDPTTLYQAFRRSNDKHETVHSNIVWKYYIEPRRQAIVWRAVLDDALVPHMADGAIHDEWGWAAVVPHPSDPSACRLTLLLNIVTEPIQDESRGSEDALIEESLEQIKKLSFVEPPEAPGTFPGAPATDATITEELPFDKRTFMERGKQMELALKRAIDDVIDDFRRSSSQGTE</sequence>
<evidence type="ECO:0000256" key="1">
    <source>
        <dbReference type="SAM" id="MobiDB-lite"/>
    </source>
</evidence>
<organism evidence="3 4">
    <name type="scientific">Aphanomyces stellatus</name>
    <dbReference type="NCBI Taxonomy" id="120398"/>
    <lineage>
        <taxon>Eukaryota</taxon>
        <taxon>Sar</taxon>
        <taxon>Stramenopiles</taxon>
        <taxon>Oomycota</taxon>
        <taxon>Saprolegniomycetes</taxon>
        <taxon>Saprolegniales</taxon>
        <taxon>Verrucalvaceae</taxon>
        <taxon>Aphanomyces</taxon>
    </lineage>
</organism>
<evidence type="ECO:0000313" key="2">
    <source>
        <dbReference type="EMBL" id="KAF0684275.1"/>
    </source>
</evidence>
<protein>
    <submittedName>
        <fullName evidence="3">Aste57867_23739 protein</fullName>
    </submittedName>
</protein>
<gene>
    <name evidence="3" type="primary">Aste57867_23739</name>
    <name evidence="2" type="ORF">As57867_023667</name>
    <name evidence="3" type="ORF">ASTE57867_23739</name>
</gene>
<evidence type="ECO:0000313" key="4">
    <source>
        <dbReference type="Proteomes" id="UP000332933"/>
    </source>
</evidence>
<dbReference type="EMBL" id="CAADRA010007330">
    <property type="protein sequence ID" value="VFU00384.1"/>
    <property type="molecule type" value="Genomic_DNA"/>
</dbReference>
<dbReference type="AlphaFoldDB" id="A0A485LNK7"/>
<proteinExistence type="predicted"/>
<name>A0A485LNK7_9STRA</name>
<dbReference type="EMBL" id="VJMH01007304">
    <property type="protein sequence ID" value="KAF0684275.1"/>
    <property type="molecule type" value="Genomic_DNA"/>
</dbReference>
<reference evidence="3 4" key="1">
    <citation type="submission" date="2019-03" db="EMBL/GenBank/DDBJ databases">
        <authorList>
            <person name="Gaulin E."/>
            <person name="Dumas B."/>
        </authorList>
    </citation>
    <scope>NUCLEOTIDE SEQUENCE [LARGE SCALE GENOMIC DNA]</scope>
    <source>
        <strain evidence="3">CBS 568.67</strain>
    </source>
</reference>
<accession>A0A485LNK7</accession>
<dbReference type="Proteomes" id="UP000332933">
    <property type="component" value="Unassembled WGS sequence"/>
</dbReference>